<proteinExistence type="inferred from homology"/>
<dbReference type="EMBL" id="CP018155">
    <property type="protein sequence ID" value="APG64295.1"/>
    <property type="molecule type" value="Genomic_DNA"/>
</dbReference>
<dbReference type="KEGG" id="ten:LPB136_02430"/>
<feature type="domain" description="Chorismate-utilising enzyme C-terminal" evidence="6">
    <location>
        <begin position="94"/>
        <end position="334"/>
    </location>
</feature>
<evidence type="ECO:0000313" key="8">
    <source>
        <dbReference type="Proteomes" id="UP000181898"/>
    </source>
</evidence>
<comment type="catalytic activity">
    <reaction evidence="1">
        <text>chorismate = isochorismate</text>
        <dbReference type="Rhea" id="RHEA:18985"/>
        <dbReference type="ChEBI" id="CHEBI:29748"/>
        <dbReference type="ChEBI" id="CHEBI:29780"/>
        <dbReference type="EC" id="5.4.4.2"/>
    </reaction>
</comment>
<dbReference type="SUPFAM" id="SSF56322">
    <property type="entry name" value="ADC synthase"/>
    <property type="match status" value="1"/>
</dbReference>
<dbReference type="PANTHER" id="PTHR42839">
    <property type="entry name" value="ISOCHORISMATE SYNTHASE ENTC"/>
    <property type="match status" value="1"/>
</dbReference>
<dbReference type="NCBIfam" id="TIGR00543">
    <property type="entry name" value="isochor_syn"/>
    <property type="match status" value="1"/>
</dbReference>
<protein>
    <recommendedName>
        <fullName evidence="3">isochorismate synthase</fullName>
        <ecNumber evidence="3">5.4.4.2</ecNumber>
    </recommendedName>
    <alternativeName>
        <fullName evidence="5">Isochorismate mutase</fullName>
    </alternativeName>
</protein>
<keyword evidence="8" id="KW-1185">Reference proteome</keyword>
<sequence>MNIFDKIAEQYQQNLPFVAYRKPNETIISSYLQETEELFFADKLTENGFVFAPFEGKEKAVLIPGKSSKFQKEEFCIDEELTFRTQFLDDSSSKENHIKLVEKAINAIENNDFKKVVVSRKELVPLSDFDLITVFKKLLSLYENAMVYVWFHPKVGLWFGATPETLLKVKGNQFETMSLAGTQTYKGNVAVTWQQKEIEEQQFVTDYIADNLKPVVNRLKVAEVETIKAGNLLHLKTKISGELKTNSLELISKLHPTPAVCGLPLEVSRDFILENENYKRSFYTGFLGEINTNSNFYVNLRCMEIVANNACIYIGGGITKNSNPLKEWEETVAKTRVMKKVL</sequence>
<comment type="similarity">
    <text evidence="2">Belongs to the isochorismate synthase family.</text>
</comment>
<dbReference type="Pfam" id="PF00425">
    <property type="entry name" value="Chorismate_bind"/>
    <property type="match status" value="1"/>
</dbReference>
<evidence type="ECO:0000313" key="7">
    <source>
        <dbReference type="EMBL" id="APG64295.1"/>
    </source>
</evidence>
<dbReference type="EC" id="5.4.4.2" evidence="3"/>
<accession>A0A1L3JGN9</accession>
<name>A0A1L3JGN9_9FLAO</name>
<dbReference type="AlphaFoldDB" id="A0A1L3JGN9"/>
<dbReference type="RefSeq" id="WP_072554619.1">
    <property type="nucleotide sequence ID" value="NZ_CP018155.1"/>
</dbReference>
<dbReference type="GO" id="GO:0008909">
    <property type="term" value="F:isochorismate synthase activity"/>
    <property type="evidence" value="ECO:0007669"/>
    <property type="project" value="UniProtKB-EC"/>
</dbReference>
<reference evidence="7 8" key="1">
    <citation type="submission" date="2016-11" db="EMBL/GenBank/DDBJ databases">
        <title>Tenacibaculum sp. LPB0136, isolated from marine environment.</title>
        <authorList>
            <person name="Kim E."/>
            <person name="Yi H."/>
        </authorList>
    </citation>
    <scope>NUCLEOTIDE SEQUENCE [LARGE SCALE GENOMIC DNA]</scope>
    <source>
        <strain evidence="7 8">LPB0136</strain>
    </source>
</reference>
<dbReference type="PANTHER" id="PTHR42839:SF2">
    <property type="entry name" value="ISOCHORISMATE SYNTHASE ENTC"/>
    <property type="match status" value="1"/>
</dbReference>
<gene>
    <name evidence="7" type="ORF">LPB136_02430</name>
</gene>
<evidence type="ECO:0000256" key="1">
    <source>
        <dbReference type="ARBA" id="ARBA00000799"/>
    </source>
</evidence>
<organism evidence="7 8">
    <name type="scientific">Tenacibaculum todarodis</name>
    <dbReference type="NCBI Taxonomy" id="1850252"/>
    <lineage>
        <taxon>Bacteria</taxon>
        <taxon>Pseudomonadati</taxon>
        <taxon>Bacteroidota</taxon>
        <taxon>Flavobacteriia</taxon>
        <taxon>Flavobacteriales</taxon>
        <taxon>Flavobacteriaceae</taxon>
        <taxon>Tenacibaculum</taxon>
    </lineage>
</organism>
<dbReference type="Proteomes" id="UP000181898">
    <property type="component" value="Chromosome"/>
</dbReference>
<dbReference type="STRING" id="1850252.LPB136_02430"/>
<dbReference type="Gene3D" id="3.60.120.10">
    <property type="entry name" value="Anthranilate synthase"/>
    <property type="match status" value="1"/>
</dbReference>
<evidence type="ECO:0000259" key="6">
    <source>
        <dbReference type="Pfam" id="PF00425"/>
    </source>
</evidence>
<dbReference type="InterPro" id="IPR005801">
    <property type="entry name" value="ADC_synthase"/>
</dbReference>
<evidence type="ECO:0000256" key="4">
    <source>
        <dbReference type="ARBA" id="ARBA00023235"/>
    </source>
</evidence>
<dbReference type="OrthoDB" id="9806579at2"/>
<dbReference type="InterPro" id="IPR004561">
    <property type="entry name" value="IsoChor_synthase"/>
</dbReference>
<dbReference type="InterPro" id="IPR015890">
    <property type="entry name" value="Chorismate_C"/>
</dbReference>
<keyword evidence="4" id="KW-0413">Isomerase</keyword>
<evidence type="ECO:0000256" key="2">
    <source>
        <dbReference type="ARBA" id="ARBA00005297"/>
    </source>
</evidence>
<evidence type="ECO:0000256" key="5">
    <source>
        <dbReference type="ARBA" id="ARBA00041564"/>
    </source>
</evidence>
<evidence type="ECO:0000256" key="3">
    <source>
        <dbReference type="ARBA" id="ARBA00012824"/>
    </source>
</evidence>